<gene>
    <name evidence="1" type="primary">Cnig_chr_X.g26189</name>
    <name evidence="1" type="ORF">B9Z55_026189</name>
</gene>
<dbReference type="AlphaFoldDB" id="A0A2G5T276"/>
<comment type="caution">
    <text evidence="1">The sequence shown here is derived from an EMBL/GenBank/DDBJ whole genome shotgun (WGS) entry which is preliminary data.</text>
</comment>
<dbReference type="OrthoDB" id="10524175at2759"/>
<protein>
    <submittedName>
        <fullName evidence="1">Uncharacterized protein</fullName>
    </submittedName>
</protein>
<dbReference type="EMBL" id="PDUG01000006">
    <property type="protein sequence ID" value="PIC21302.1"/>
    <property type="molecule type" value="Genomic_DNA"/>
</dbReference>
<reference evidence="2" key="1">
    <citation type="submission" date="2017-10" db="EMBL/GenBank/DDBJ databases">
        <title>Rapid genome shrinkage in a self-fertile nematode reveals novel sperm competition proteins.</title>
        <authorList>
            <person name="Yin D."/>
            <person name="Schwarz E.M."/>
            <person name="Thomas C.G."/>
            <person name="Felde R.L."/>
            <person name="Korf I.F."/>
            <person name="Cutter A.D."/>
            <person name="Schartner C.M."/>
            <person name="Ralston E.J."/>
            <person name="Meyer B.J."/>
            <person name="Haag E.S."/>
        </authorList>
    </citation>
    <scope>NUCLEOTIDE SEQUENCE [LARGE SCALE GENOMIC DNA]</scope>
    <source>
        <strain evidence="2">JU1422</strain>
    </source>
</reference>
<organism evidence="1 2">
    <name type="scientific">Caenorhabditis nigoni</name>
    <dbReference type="NCBI Taxonomy" id="1611254"/>
    <lineage>
        <taxon>Eukaryota</taxon>
        <taxon>Metazoa</taxon>
        <taxon>Ecdysozoa</taxon>
        <taxon>Nematoda</taxon>
        <taxon>Chromadorea</taxon>
        <taxon>Rhabditida</taxon>
        <taxon>Rhabditina</taxon>
        <taxon>Rhabditomorpha</taxon>
        <taxon>Rhabditoidea</taxon>
        <taxon>Rhabditidae</taxon>
        <taxon>Peloderinae</taxon>
        <taxon>Caenorhabditis</taxon>
    </lineage>
</organism>
<evidence type="ECO:0000313" key="1">
    <source>
        <dbReference type="EMBL" id="PIC21302.1"/>
    </source>
</evidence>
<evidence type="ECO:0000313" key="2">
    <source>
        <dbReference type="Proteomes" id="UP000230233"/>
    </source>
</evidence>
<keyword evidence="2" id="KW-1185">Reference proteome</keyword>
<sequence>MSSNNNAGPGNFSHEDYADEMRNNELTQEEKDAFQNALATIRRVHNMALPPRYSPEVCIQVAVKCQILYGTINGILYANTQAYWRLGMPPFIYGEEENLSDEDAFHRDTDLIDHIYMISLRPENDREVQIRIRIKCQELYVSILGFFRENTQEYFELGMPPFIYVVPEILSDEEPDDDFEEPVDEIRNDEFTQEQRNTLLQILDVVHIVVDRCVRLFFAIVLNNKADFQMRRQYNPEVTTRVMRSCEYLLSTINDVFEINRMSFFQTVQPILCDHFLDIHNATMNQE</sequence>
<name>A0A2G5T276_9PELO</name>
<dbReference type="Proteomes" id="UP000230233">
    <property type="component" value="Chromosome X"/>
</dbReference>
<proteinExistence type="predicted"/>
<accession>A0A2G5T276</accession>